<keyword evidence="5" id="KW-0378">Hydrolase</keyword>
<organism evidence="5 6">
    <name type="scientific">Hyaloscypha bicolor E</name>
    <dbReference type="NCBI Taxonomy" id="1095630"/>
    <lineage>
        <taxon>Eukaryota</taxon>
        <taxon>Fungi</taxon>
        <taxon>Dikarya</taxon>
        <taxon>Ascomycota</taxon>
        <taxon>Pezizomycotina</taxon>
        <taxon>Leotiomycetes</taxon>
        <taxon>Helotiales</taxon>
        <taxon>Hyaloscyphaceae</taxon>
        <taxon>Hyaloscypha</taxon>
        <taxon>Hyaloscypha bicolor</taxon>
    </lineage>
</organism>
<dbReference type="GeneID" id="36578988"/>
<evidence type="ECO:0000256" key="2">
    <source>
        <dbReference type="ARBA" id="ARBA00023180"/>
    </source>
</evidence>
<dbReference type="OrthoDB" id="5368560at2759"/>
<feature type="region of interest" description="Disordered" evidence="3">
    <location>
        <begin position="100"/>
        <end position="142"/>
    </location>
</feature>
<dbReference type="GO" id="GO:0031505">
    <property type="term" value="P:fungal-type cell wall organization"/>
    <property type="evidence" value="ECO:0007669"/>
    <property type="project" value="TreeGrafter"/>
</dbReference>
<dbReference type="Proteomes" id="UP000235371">
    <property type="component" value="Unassembled WGS sequence"/>
</dbReference>
<evidence type="ECO:0000313" key="6">
    <source>
        <dbReference type="Proteomes" id="UP000235371"/>
    </source>
</evidence>
<feature type="compositionally biased region" description="Polar residues" evidence="3">
    <location>
        <begin position="215"/>
        <end position="224"/>
    </location>
</feature>
<keyword evidence="4" id="KW-0812">Transmembrane</keyword>
<reference evidence="5 6" key="1">
    <citation type="submission" date="2016-04" db="EMBL/GenBank/DDBJ databases">
        <title>A degradative enzymes factory behind the ericoid mycorrhizal symbiosis.</title>
        <authorList>
            <consortium name="DOE Joint Genome Institute"/>
            <person name="Martino E."/>
            <person name="Morin E."/>
            <person name="Grelet G."/>
            <person name="Kuo A."/>
            <person name="Kohler A."/>
            <person name="Daghino S."/>
            <person name="Barry K."/>
            <person name="Choi C."/>
            <person name="Cichocki N."/>
            <person name="Clum A."/>
            <person name="Copeland A."/>
            <person name="Hainaut M."/>
            <person name="Haridas S."/>
            <person name="Labutti K."/>
            <person name="Lindquist E."/>
            <person name="Lipzen A."/>
            <person name="Khouja H.-R."/>
            <person name="Murat C."/>
            <person name="Ohm R."/>
            <person name="Olson A."/>
            <person name="Spatafora J."/>
            <person name="Veneault-Fourrey C."/>
            <person name="Henrissat B."/>
            <person name="Grigoriev I."/>
            <person name="Martin F."/>
            <person name="Perotto S."/>
        </authorList>
    </citation>
    <scope>NUCLEOTIDE SEQUENCE [LARGE SCALE GENOMIC DNA]</scope>
    <source>
        <strain evidence="5 6">E</strain>
    </source>
</reference>
<dbReference type="RefSeq" id="XP_024729604.1">
    <property type="nucleotide sequence ID" value="XM_024870906.1"/>
</dbReference>
<name>A0A2J6SPP9_9HELO</name>
<gene>
    <name evidence="5" type="ORF">K444DRAFT_189301</name>
</gene>
<dbReference type="GO" id="GO:0042124">
    <property type="term" value="F:1,3-beta-glucanosyltransferase activity"/>
    <property type="evidence" value="ECO:0007669"/>
    <property type="project" value="TreeGrafter"/>
</dbReference>
<dbReference type="InParanoid" id="A0A2J6SPP9"/>
<feature type="compositionally biased region" description="Low complexity" evidence="3">
    <location>
        <begin position="100"/>
        <end position="130"/>
    </location>
</feature>
<feature type="region of interest" description="Disordered" evidence="3">
    <location>
        <begin position="178"/>
        <end position="224"/>
    </location>
</feature>
<evidence type="ECO:0000256" key="3">
    <source>
        <dbReference type="SAM" id="MobiDB-lite"/>
    </source>
</evidence>
<accession>A0A2J6SPP9</accession>
<keyword evidence="1" id="KW-0732">Signal</keyword>
<evidence type="ECO:0000256" key="4">
    <source>
        <dbReference type="SAM" id="Phobius"/>
    </source>
</evidence>
<dbReference type="InterPro" id="IPR004886">
    <property type="entry name" value="Glucanosyltransferase"/>
</dbReference>
<dbReference type="GO" id="GO:0005886">
    <property type="term" value="C:plasma membrane"/>
    <property type="evidence" value="ECO:0007669"/>
    <property type="project" value="TreeGrafter"/>
</dbReference>
<dbReference type="Gene3D" id="3.20.20.80">
    <property type="entry name" value="Glycosidases"/>
    <property type="match status" value="1"/>
</dbReference>
<keyword evidence="2" id="KW-0325">Glycoprotein</keyword>
<dbReference type="PANTHER" id="PTHR31468">
    <property type="entry name" value="1,3-BETA-GLUCANOSYLTRANSFERASE GAS1"/>
    <property type="match status" value="1"/>
</dbReference>
<dbReference type="PANTHER" id="PTHR31468:SF8">
    <property type="entry name" value="1,3-BETA-GLUCANOSYLTRANSFERASE GAS2"/>
    <property type="match status" value="1"/>
</dbReference>
<keyword evidence="4" id="KW-0472">Membrane</keyword>
<evidence type="ECO:0000256" key="1">
    <source>
        <dbReference type="ARBA" id="ARBA00022729"/>
    </source>
</evidence>
<protein>
    <submittedName>
        <fullName evidence="5">Glycoside hydrolase family 72 protein</fullName>
    </submittedName>
</protein>
<dbReference type="GO" id="GO:0071970">
    <property type="term" value="P:fungal-type cell wall (1-&gt;3)-beta-D-glucan biosynthetic process"/>
    <property type="evidence" value="ECO:0007669"/>
    <property type="project" value="TreeGrafter"/>
</dbReference>
<sequence>MNGEWSGAIIYEWSMEANDYGIGSYGASSATSGTPKPKAPDFTNLQSQWATLNPTGTPITSYDRKVSIPACPTFTSGGWLVHGDVKLSTLLQAVAVTSSSSGSKTKTGSTQGLPTFSSGTSSTASSNTDTSDSRGQTSTGLSTGAKAGIAVGLIFIVVAIMLAAFLLWRRRRNLAPKAPLDLSPEGLEVGTPPTKHEHDNSSMSVQEVHPDASELASSTTFQPN</sequence>
<dbReference type="NCBIfam" id="TIGR01167">
    <property type="entry name" value="LPXTG_anchor"/>
    <property type="match status" value="1"/>
</dbReference>
<dbReference type="EMBL" id="KZ613895">
    <property type="protein sequence ID" value="PMD52700.1"/>
    <property type="molecule type" value="Genomic_DNA"/>
</dbReference>
<keyword evidence="6" id="KW-1185">Reference proteome</keyword>
<feature type="transmembrane region" description="Helical" evidence="4">
    <location>
        <begin position="147"/>
        <end position="168"/>
    </location>
</feature>
<evidence type="ECO:0000313" key="5">
    <source>
        <dbReference type="EMBL" id="PMD52700.1"/>
    </source>
</evidence>
<dbReference type="GO" id="GO:0016787">
    <property type="term" value="F:hydrolase activity"/>
    <property type="evidence" value="ECO:0007669"/>
    <property type="project" value="UniProtKB-KW"/>
</dbReference>
<proteinExistence type="predicted"/>
<keyword evidence="4" id="KW-1133">Transmembrane helix</keyword>
<dbReference type="AlphaFoldDB" id="A0A2J6SPP9"/>